<feature type="non-terminal residue" evidence="2">
    <location>
        <position position="1"/>
    </location>
</feature>
<dbReference type="EMBL" id="QYUN01000003">
    <property type="protein sequence ID" value="RJF96992.1"/>
    <property type="molecule type" value="Genomic_DNA"/>
</dbReference>
<accession>A0A418WW95</accession>
<evidence type="ECO:0000313" key="3">
    <source>
        <dbReference type="Proteomes" id="UP000285190"/>
    </source>
</evidence>
<protein>
    <submittedName>
        <fullName evidence="2">Molecular chaperone DnaK</fullName>
    </submittedName>
</protein>
<dbReference type="InterPro" id="IPR021030">
    <property type="entry name" value="DUF3731"/>
</dbReference>
<sequence length="181" mass="19645">AFNVQGSEEDSGPRPTTLASGSEDDMLRLVASLERIPAGYKSEIGAWLFERLQQSPSVDKDALAGRILWATGRIGARQPFYGSAHDVVPPEVGAEWLTAILALNWKRNEAAAFAAAYLARMTGDRARDLPLELREQVIQRLAAAGAPAIWIAMVREPMQLDEASERLVLGESLPPGLKLIA</sequence>
<reference evidence="2 3" key="1">
    <citation type="submission" date="2018-09" db="EMBL/GenBank/DDBJ databases">
        <authorList>
            <person name="Zhu H."/>
        </authorList>
    </citation>
    <scope>NUCLEOTIDE SEQUENCE [LARGE SCALE GENOMIC DNA]</scope>
    <source>
        <strain evidence="2 3">K2R10-39</strain>
    </source>
</reference>
<proteinExistence type="predicted"/>
<evidence type="ECO:0000313" key="2">
    <source>
        <dbReference type="EMBL" id="RJF96992.1"/>
    </source>
</evidence>
<gene>
    <name evidence="2" type="ORF">D3870_21825</name>
</gene>
<evidence type="ECO:0000256" key="1">
    <source>
        <dbReference type="SAM" id="MobiDB-lite"/>
    </source>
</evidence>
<organism evidence="2 3">
    <name type="scientific">Noviherbaspirillum cavernae</name>
    <dbReference type="NCBI Taxonomy" id="2320862"/>
    <lineage>
        <taxon>Bacteria</taxon>
        <taxon>Pseudomonadati</taxon>
        <taxon>Pseudomonadota</taxon>
        <taxon>Betaproteobacteria</taxon>
        <taxon>Burkholderiales</taxon>
        <taxon>Oxalobacteraceae</taxon>
        <taxon>Noviherbaspirillum</taxon>
    </lineage>
</organism>
<name>A0A418WW95_9BURK</name>
<feature type="region of interest" description="Disordered" evidence="1">
    <location>
        <begin position="1"/>
        <end position="21"/>
    </location>
</feature>
<dbReference type="Pfam" id="PF12531">
    <property type="entry name" value="DUF3731"/>
    <property type="match status" value="1"/>
</dbReference>
<dbReference type="AlphaFoldDB" id="A0A418WW95"/>
<keyword evidence="3" id="KW-1185">Reference proteome</keyword>
<dbReference type="Proteomes" id="UP000285190">
    <property type="component" value="Unassembled WGS sequence"/>
</dbReference>
<comment type="caution">
    <text evidence="2">The sequence shown here is derived from an EMBL/GenBank/DDBJ whole genome shotgun (WGS) entry which is preliminary data.</text>
</comment>